<evidence type="ECO:0000256" key="6">
    <source>
        <dbReference type="ARBA" id="ARBA00023163"/>
    </source>
</evidence>
<keyword evidence="4" id="KW-0805">Transcription regulation</keyword>
<dbReference type="PRINTS" id="PR00035">
    <property type="entry name" value="HTHGNTR"/>
</dbReference>
<dbReference type="InterPro" id="IPR036390">
    <property type="entry name" value="WH_DNA-bd_sf"/>
</dbReference>
<dbReference type="InterPro" id="IPR015424">
    <property type="entry name" value="PyrdxlP-dep_Trfase"/>
</dbReference>
<evidence type="ECO:0000256" key="5">
    <source>
        <dbReference type="ARBA" id="ARBA00023125"/>
    </source>
</evidence>
<evidence type="ECO:0000259" key="7">
    <source>
        <dbReference type="PROSITE" id="PS50949"/>
    </source>
</evidence>
<keyword evidence="6" id="KW-0804">Transcription</keyword>
<dbReference type="CDD" id="cd07377">
    <property type="entry name" value="WHTH_GntR"/>
    <property type="match status" value="1"/>
</dbReference>
<evidence type="ECO:0000256" key="4">
    <source>
        <dbReference type="ARBA" id="ARBA00023015"/>
    </source>
</evidence>
<dbReference type="InterPro" id="IPR015421">
    <property type="entry name" value="PyrdxlP-dep_Trfase_major"/>
</dbReference>
<comment type="caution">
    <text evidence="8">The sequence shown here is derived from an EMBL/GenBank/DDBJ whole genome shotgun (WGS) entry which is preliminary data.</text>
</comment>
<reference evidence="9" key="1">
    <citation type="journal article" date="2019" name="Int. J. Syst. Evol. Microbiol.">
        <title>The Global Catalogue of Microorganisms (GCM) 10K type strain sequencing project: providing services to taxonomists for standard genome sequencing and annotation.</title>
        <authorList>
            <consortium name="The Broad Institute Genomics Platform"/>
            <consortium name="The Broad Institute Genome Sequencing Center for Infectious Disease"/>
            <person name="Wu L."/>
            <person name="Ma J."/>
        </authorList>
    </citation>
    <scope>NUCLEOTIDE SEQUENCE [LARGE SCALE GENOMIC DNA]</scope>
    <source>
        <strain evidence="9">CGMCC 1.8859</strain>
    </source>
</reference>
<dbReference type="SUPFAM" id="SSF46785">
    <property type="entry name" value="Winged helix' DNA-binding domain"/>
    <property type="match status" value="1"/>
</dbReference>
<keyword evidence="3" id="KW-0663">Pyridoxal phosphate</keyword>
<dbReference type="Proteomes" id="UP000637267">
    <property type="component" value="Unassembled WGS sequence"/>
</dbReference>
<dbReference type="Pfam" id="PF00392">
    <property type="entry name" value="GntR"/>
    <property type="match status" value="1"/>
</dbReference>
<dbReference type="InterPro" id="IPR036388">
    <property type="entry name" value="WH-like_DNA-bd_sf"/>
</dbReference>
<dbReference type="EMBL" id="BMLX01000005">
    <property type="protein sequence ID" value="GGP23240.1"/>
    <property type="molecule type" value="Genomic_DNA"/>
</dbReference>
<evidence type="ECO:0000256" key="2">
    <source>
        <dbReference type="ARBA" id="ARBA00021531"/>
    </source>
</evidence>
<feature type="domain" description="HTH gntR-type" evidence="7">
    <location>
        <begin position="11"/>
        <end position="79"/>
    </location>
</feature>
<evidence type="ECO:0000256" key="3">
    <source>
        <dbReference type="ARBA" id="ARBA00022898"/>
    </source>
</evidence>
<dbReference type="InterPro" id="IPR051446">
    <property type="entry name" value="HTH_trans_reg/aminotransferase"/>
</dbReference>
<evidence type="ECO:0000313" key="9">
    <source>
        <dbReference type="Proteomes" id="UP000637267"/>
    </source>
</evidence>
<proteinExistence type="inferred from homology"/>
<keyword evidence="5" id="KW-0238">DNA-binding</keyword>
<dbReference type="PANTHER" id="PTHR46577:SF1">
    <property type="entry name" value="HTH-TYPE TRANSCRIPTIONAL REGULATORY PROTEIN GABR"/>
    <property type="match status" value="1"/>
</dbReference>
<dbReference type="Pfam" id="PF00155">
    <property type="entry name" value="Aminotran_1_2"/>
    <property type="match status" value="1"/>
</dbReference>
<dbReference type="Gene3D" id="1.10.10.10">
    <property type="entry name" value="Winged helix-like DNA-binding domain superfamily/Winged helix DNA-binding domain"/>
    <property type="match status" value="1"/>
</dbReference>
<dbReference type="RefSeq" id="WP_188705490.1">
    <property type="nucleotide sequence ID" value="NZ_BMLX01000005.1"/>
</dbReference>
<dbReference type="PROSITE" id="PS50949">
    <property type="entry name" value="HTH_GNTR"/>
    <property type="match status" value="1"/>
</dbReference>
<dbReference type="CDD" id="cd00609">
    <property type="entry name" value="AAT_like"/>
    <property type="match status" value="1"/>
</dbReference>
<keyword evidence="9" id="KW-1185">Reference proteome</keyword>
<dbReference type="SMART" id="SM00345">
    <property type="entry name" value="HTH_GNTR"/>
    <property type="match status" value="1"/>
</dbReference>
<dbReference type="PANTHER" id="PTHR46577">
    <property type="entry name" value="HTH-TYPE TRANSCRIPTIONAL REGULATORY PROTEIN GABR"/>
    <property type="match status" value="1"/>
</dbReference>
<protein>
    <recommendedName>
        <fullName evidence="2">Putative 8-amino-7-oxononanoate synthase</fullName>
    </recommendedName>
</protein>
<accession>A0ABQ2PCL7</accession>
<name>A0ABQ2PCL7_9NEIS</name>
<dbReference type="Gene3D" id="3.40.640.10">
    <property type="entry name" value="Type I PLP-dependent aspartate aminotransferase-like (Major domain)"/>
    <property type="match status" value="1"/>
</dbReference>
<dbReference type="SUPFAM" id="SSF53383">
    <property type="entry name" value="PLP-dependent transferases"/>
    <property type="match status" value="1"/>
</dbReference>
<organism evidence="8 9">
    <name type="scientific">Silvimonas iriomotensis</name>
    <dbReference type="NCBI Taxonomy" id="449662"/>
    <lineage>
        <taxon>Bacteria</taxon>
        <taxon>Pseudomonadati</taxon>
        <taxon>Pseudomonadota</taxon>
        <taxon>Betaproteobacteria</taxon>
        <taxon>Neisseriales</taxon>
        <taxon>Chitinibacteraceae</taxon>
        <taxon>Silvimonas</taxon>
    </lineage>
</organism>
<evidence type="ECO:0000313" key="8">
    <source>
        <dbReference type="EMBL" id="GGP23240.1"/>
    </source>
</evidence>
<dbReference type="InterPro" id="IPR004839">
    <property type="entry name" value="Aminotransferase_I/II_large"/>
</dbReference>
<sequence length="478" mass="51886">MSLLTQNAAGVSLQELVCRQVRAQILQGNLGVGQRLPASRALATELGVARVTVEAAYARLEAEGYVSRKVGAGTFVAIDVLARFPARPSGGAAIAGPSQRGLSMQRTTLKAEGNAGLRACIPDMRAFPHEIWNGLQARVLRLSGHNALMEYGDPQGYLPLRQAIAAYLAQSRGVRCHAGQVMILASSQQALQLLALTLLDAGDTAWVEDPGYHGARAALQAAGARLQPVPLDEEGLAWQGDRSLPSPRMIYVTPSHQYPLGMRLSLTRRMALLALARQHKAWIVEDDYDGEYQYDHKPLPAMQGLDDAGCVLYVGTFSKVLFPGLRLAYVVAPESLMPALTSARRACDGHSSYVQQAVTADFISQGHFGAHLRRMRLLYRSRRDCLLEELAPLADKLQLVGYDSGLQCAGLLPTGHEALLTPAVRQAGTQLRDLHSAHLGPQTVEGWMLGFAGLNHEEIKFEARRLIGTVRGVLRDEE</sequence>
<dbReference type="InterPro" id="IPR000524">
    <property type="entry name" value="Tscrpt_reg_HTH_GntR"/>
</dbReference>
<comment type="similarity">
    <text evidence="1">In the C-terminal section; belongs to the class-I pyridoxal-phosphate-dependent aminotransferase family.</text>
</comment>
<evidence type="ECO:0000256" key="1">
    <source>
        <dbReference type="ARBA" id="ARBA00005384"/>
    </source>
</evidence>
<gene>
    <name evidence="8" type="ORF">GCM10010970_32400</name>
</gene>